<feature type="transmembrane region" description="Helical" evidence="1">
    <location>
        <begin position="108"/>
        <end position="132"/>
    </location>
</feature>
<evidence type="ECO:0000313" key="4">
    <source>
        <dbReference type="Proteomes" id="UP000282322"/>
    </source>
</evidence>
<feature type="transmembrane region" description="Helical" evidence="1">
    <location>
        <begin position="44"/>
        <end position="66"/>
    </location>
</feature>
<proteinExistence type="predicted"/>
<organism evidence="3 4">
    <name type="scientific">Halocatena pleomorpha</name>
    <dbReference type="NCBI Taxonomy" id="1785090"/>
    <lineage>
        <taxon>Archaea</taxon>
        <taxon>Methanobacteriati</taxon>
        <taxon>Methanobacteriota</taxon>
        <taxon>Stenosarchaea group</taxon>
        <taxon>Halobacteria</taxon>
        <taxon>Halobacteriales</taxon>
        <taxon>Natronomonadaceae</taxon>
        <taxon>Halocatena</taxon>
    </lineage>
</organism>
<reference evidence="3 4" key="1">
    <citation type="submission" date="2018-11" db="EMBL/GenBank/DDBJ databases">
        <title>Taxonoimc description of Halomarina strain SPP-AMP-1.</title>
        <authorList>
            <person name="Pal Y."/>
            <person name="Srinivasana K."/>
            <person name="Verma A."/>
            <person name="Kumar P."/>
        </authorList>
    </citation>
    <scope>NUCLEOTIDE SEQUENCE [LARGE SCALE GENOMIC DNA]</scope>
    <source>
        <strain evidence="3 4">SPP-AMP-1</strain>
    </source>
</reference>
<keyword evidence="1" id="KW-1133">Transmembrane helix</keyword>
<dbReference type="Pfam" id="PF16926">
    <property type="entry name" value="HisKA_4TM"/>
    <property type="match status" value="1"/>
</dbReference>
<dbReference type="Proteomes" id="UP000282322">
    <property type="component" value="Unassembled WGS sequence"/>
</dbReference>
<name>A0A3P3RGU2_9EURY</name>
<keyword evidence="1" id="KW-0472">Membrane</keyword>
<dbReference type="EMBL" id="RRCH01000010">
    <property type="protein sequence ID" value="RRJ32158.1"/>
    <property type="molecule type" value="Genomic_DNA"/>
</dbReference>
<feature type="transmembrane region" description="Helical" evidence="1">
    <location>
        <begin position="12"/>
        <end position="32"/>
    </location>
</feature>
<comment type="caution">
    <text evidence="3">The sequence shown here is derived from an EMBL/GenBank/DDBJ whole genome shotgun (WGS) entry which is preliminary data.</text>
</comment>
<protein>
    <recommendedName>
        <fullName evidence="2">Archaeal histidine kinase 4TM domain-containing protein</fullName>
    </recommendedName>
</protein>
<dbReference type="RefSeq" id="WP_124954060.1">
    <property type="nucleotide sequence ID" value="NZ_RRCH01000010.1"/>
</dbReference>
<keyword evidence="4" id="KW-1185">Reference proteome</keyword>
<dbReference type="AlphaFoldDB" id="A0A3P3RGU2"/>
<feature type="transmembrane region" description="Helical" evidence="1">
    <location>
        <begin position="78"/>
        <end position="96"/>
    </location>
</feature>
<evidence type="ECO:0000256" key="1">
    <source>
        <dbReference type="SAM" id="Phobius"/>
    </source>
</evidence>
<accession>A0A3P3RGU2</accession>
<feature type="domain" description="Archaeal histidine kinase 4TM" evidence="2">
    <location>
        <begin position="18"/>
        <end position="103"/>
    </location>
</feature>
<gene>
    <name evidence="3" type="ORF">EIK79_05145</name>
</gene>
<dbReference type="InterPro" id="IPR031623">
    <property type="entry name" value="HisKA_4TM"/>
</dbReference>
<keyword evidence="1" id="KW-0812">Transmembrane</keyword>
<evidence type="ECO:0000259" key="2">
    <source>
        <dbReference type="Pfam" id="PF16926"/>
    </source>
</evidence>
<sequence>MSNQLPGTPTSQRWACGMIIGSLGLVTGLAHLDHLIEDAHRFPVVSGILFPLGLSMGLLCAGYWLVKSDYGGEQAVSIAIWSIIGAVVLTLSGVVVQHSVLVTGDAKVIIVLPSSVTEGTAVGFVYGVYAIWSDE</sequence>
<evidence type="ECO:0000313" key="3">
    <source>
        <dbReference type="EMBL" id="RRJ32158.1"/>
    </source>
</evidence>